<evidence type="ECO:0000313" key="2">
    <source>
        <dbReference type="EMBL" id="GMN58433.1"/>
    </source>
</evidence>
<proteinExistence type="predicted"/>
<dbReference type="EMBL" id="BTGU01000078">
    <property type="protein sequence ID" value="GMN58433.1"/>
    <property type="molecule type" value="Genomic_DNA"/>
</dbReference>
<keyword evidence="3" id="KW-1185">Reference proteome</keyword>
<accession>A0AA88DNC3</accession>
<feature type="region of interest" description="Disordered" evidence="1">
    <location>
        <begin position="1"/>
        <end position="29"/>
    </location>
</feature>
<dbReference type="AlphaFoldDB" id="A0AA88DNC3"/>
<comment type="caution">
    <text evidence="2">The sequence shown here is derived from an EMBL/GenBank/DDBJ whole genome shotgun (WGS) entry which is preliminary data.</text>
</comment>
<protein>
    <submittedName>
        <fullName evidence="2">Uncharacterized protein</fullName>
    </submittedName>
</protein>
<name>A0AA88DNC3_FICCA</name>
<sequence length="107" mass="11928">MATTTWKMREKTGSARSRVRKVGGTGTRAETYSDDEGAIKLLVLAHVTLRSSNRCGTLRFSEEAANLVEIGREEKRRSTLKREISTVPALPLGHCLRLHSKLRPPIN</sequence>
<evidence type="ECO:0000313" key="3">
    <source>
        <dbReference type="Proteomes" id="UP001187192"/>
    </source>
</evidence>
<evidence type="ECO:0000256" key="1">
    <source>
        <dbReference type="SAM" id="MobiDB-lite"/>
    </source>
</evidence>
<gene>
    <name evidence="2" type="ORF">TIFTF001_027527</name>
</gene>
<organism evidence="2 3">
    <name type="scientific">Ficus carica</name>
    <name type="common">Common fig</name>
    <dbReference type="NCBI Taxonomy" id="3494"/>
    <lineage>
        <taxon>Eukaryota</taxon>
        <taxon>Viridiplantae</taxon>
        <taxon>Streptophyta</taxon>
        <taxon>Embryophyta</taxon>
        <taxon>Tracheophyta</taxon>
        <taxon>Spermatophyta</taxon>
        <taxon>Magnoliopsida</taxon>
        <taxon>eudicotyledons</taxon>
        <taxon>Gunneridae</taxon>
        <taxon>Pentapetalae</taxon>
        <taxon>rosids</taxon>
        <taxon>fabids</taxon>
        <taxon>Rosales</taxon>
        <taxon>Moraceae</taxon>
        <taxon>Ficeae</taxon>
        <taxon>Ficus</taxon>
    </lineage>
</organism>
<dbReference type="Proteomes" id="UP001187192">
    <property type="component" value="Unassembled WGS sequence"/>
</dbReference>
<reference evidence="2" key="1">
    <citation type="submission" date="2023-07" db="EMBL/GenBank/DDBJ databases">
        <title>draft genome sequence of fig (Ficus carica).</title>
        <authorList>
            <person name="Takahashi T."/>
            <person name="Nishimura K."/>
        </authorList>
    </citation>
    <scope>NUCLEOTIDE SEQUENCE</scope>
</reference>